<protein>
    <recommendedName>
        <fullName evidence="1">Methyltransferase type 11 domain-containing protein</fullName>
    </recommendedName>
</protein>
<dbReference type="PROSITE" id="PS00092">
    <property type="entry name" value="N6_MTASE"/>
    <property type="match status" value="1"/>
</dbReference>
<dbReference type="GeneID" id="10360038"/>
<dbReference type="GO" id="GO:0003676">
    <property type="term" value="F:nucleic acid binding"/>
    <property type="evidence" value="ECO:0007669"/>
    <property type="project" value="InterPro"/>
</dbReference>
<name>F2L3D0_THEU7</name>
<dbReference type="GO" id="GO:0032259">
    <property type="term" value="P:methylation"/>
    <property type="evidence" value="ECO:0007669"/>
    <property type="project" value="InterPro"/>
</dbReference>
<dbReference type="HOGENOM" id="CLU_1631717_0_0_2"/>
<dbReference type="InterPro" id="IPR002052">
    <property type="entry name" value="DNA_methylase_N6_adenine_CS"/>
</dbReference>
<dbReference type="SUPFAM" id="SSF53335">
    <property type="entry name" value="S-adenosyl-L-methionine-dependent methyltransferases"/>
    <property type="match status" value="1"/>
</dbReference>
<dbReference type="RefSeq" id="WP_013679325.1">
    <property type="nucleotide sequence ID" value="NC_015315.1"/>
</dbReference>
<dbReference type="Proteomes" id="UP000008138">
    <property type="component" value="Chromosome"/>
</dbReference>
<evidence type="ECO:0000259" key="1">
    <source>
        <dbReference type="Pfam" id="PF08241"/>
    </source>
</evidence>
<keyword evidence="3" id="KW-1185">Reference proteome</keyword>
<dbReference type="OrthoDB" id="27149at2157"/>
<evidence type="ECO:0000313" key="3">
    <source>
        <dbReference type="Proteomes" id="UP000008138"/>
    </source>
</evidence>
<feature type="domain" description="Methyltransferase type 11" evidence="1">
    <location>
        <begin position="28"/>
        <end position="63"/>
    </location>
</feature>
<dbReference type="Pfam" id="PF08241">
    <property type="entry name" value="Methyltransf_11"/>
    <property type="match status" value="1"/>
</dbReference>
<reference key="2">
    <citation type="submission" date="2011-03" db="EMBL/GenBank/DDBJ databases">
        <title>Complete genome sequence of the thermoacidophilic crenarchaeon Thermoproteus uzoniensis 768-20.</title>
        <authorList>
            <person name="Mardanov A.V."/>
            <person name="Gumerov V.M."/>
            <person name="Beletsky A.V."/>
            <person name="Prokofeva M.I."/>
            <person name="Bonch-Osmolovskaya E.A."/>
            <person name="Ravin N.V."/>
            <person name="Skryabin K.G."/>
        </authorList>
    </citation>
    <scope>NUCLEOTIDE SEQUENCE</scope>
    <source>
        <strain>768-20</strain>
    </source>
</reference>
<sequence length="174" mass="19070">MFIYKPQEDSYVTLNLLSRINGKFDICVDVGAGSCILTRALGRLCKRVVAVDINPYACAGCKEYDALCAHGLSAISRADLVVSNPPYLPPEEPPVDLEAVAIYDYGLINHILRWAFAYRPRLLVLTYSTLGRADAVEDAVSALGRIVDKEVVHRFFEDIVAIAVEPLRPVSGSS</sequence>
<dbReference type="eggNOG" id="arCOG00109">
    <property type="taxonomic scope" value="Archaea"/>
</dbReference>
<proteinExistence type="predicted"/>
<accession>F2L3D0</accession>
<dbReference type="InterPro" id="IPR013216">
    <property type="entry name" value="Methyltransf_11"/>
</dbReference>
<dbReference type="KEGG" id="tuz:TUZN_0493"/>
<organism evidence="2 3">
    <name type="scientific">Thermoproteus uzoniensis (strain 768-20)</name>
    <dbReference type="NCBI Taxonomy" id="999630"/>
    <lineage>
        <taxon>Archaea</taxon>
        <taxon>Thermoproteota</taxon>
        <taxon>Thermoprotei</taxon>
        <taxon>Thermoproteales</taxon>
        <taxon>Thermoproteaceae</taxon>
        <taxon>Thermoproteus</taxon>
    </lineage>
</organism>
<dbReference type="STRING" id="999630.TUZN_0493"/>
<dbReference type="GO" id="GO:0008757">
    <property type="term" value="F:S-adenosylmethionine-dependent methyltransferase activity"/>
    <property type="evidence" value="ECO:0007669"/>
    <property type="project" value="InterPro"/>
</dbReference>
<dbReference type="EMBL" id="CP002590">
    <property type="protein sequence ID" value="AEA11989.1"/>
    <property type="molecule type" value="Genomic_DNA"/>
</dbReference>
<gene>
    <name evidence="2" type="ordered locus">TUZN_0493</name>
</gene>
<evidence type="ECO:0000313" key="2">
    <source>
        <dbReference type="EMBL" id="AEA11989.1"/>
    </source>
</evidence>
<dbReference type="Gene3D" id="3.40.50.150">
    <property type="entry name" value="Vaccinia Virus protein VP39"/>
    <property type="match status" value="1"/>
</dbReference>
<reference evidence="2 3" key="1">
    <citation type="journal article" date="2011" name="J. Bacteriol.">
        <title>Complete genome sequence of the thermoacidophilic crenarchaeon Thermoproteus uzoniensis 768-20.</title>
        <authorList>
            <person name="Mardanov A.V."/>
            <person name="Gumerov V.M."/>
            <person name="Beletsky A.V."/>
            <person name="Prokofeva M.I."/>
            <person name="Bonch-Osmolovskaya E.A."/>
            <person name="Ravin N.V."/>
            <person name="Skryabin K.G."/>
        </authorList>
    </citation>
    <scope>NUCLEOTIDE SEQUENCE [LARGE SCALE GENOMIC DNA]</scope>
    <source>
        <strain evidence="2 3">768-20</strain>
    </source>
</reference>
<dbReference type="AlphaFoldDB" id="F2L3D0"/>
<dbReference type="InterPro" id="IPR029063">
    <property type="entry name" value="SAM-dependent_MTases_sf"/>
</dbReference>